<protein>
    <submittedName>
        <fullName evidence="1">Uncharacterized protein</fullName>
    </submittedName>
</protein>
<gene>
    <name evidence="1" type="ORF">BDZ85DRAFT_2168</name>
</gene>
<dbReference type="AlphaFoldDB" id="A0A6A6GNP6"/>
<dbReference type="EMBL" id="ML992501">
    <property type="protein sequence ID" value="KAF2227331.1"/>
    <property type="molecule type" value="Genomic_DNA"/>
</dbReference>
<evidence type="ECO:0000313" key="1">
    <source>
        <dbReference type="EMBL" id="KAF2227331.1"/>
    </source>
</evidence>
<dbReference type="OrthoDB" id="10520369at2759"/>
<name>A0A6A6GNP6_9PEZI</name>
<organism evidence="1 2">
    <name type="scientific">Elsinoe ampelina</name>
    <dbReference type="NCBI Taxonomy" id="302913"/>
    <lineage>
        <taxon>Eukaryota</taxon>
        <taxon>Fungi</taxon>
        <taxon>Dikarya</taxon>
        <taxon>Ascomycota</taxon>
        <taxon>Pezizomycotina</taxon>
        <taxon>Dothideomycetes</taxon>
        <taxon>Dothideomycetidae</taxon>
        <taxon>Myriangiales</taxon>
        <taxon>Elsinoaceae</taxon>
        <taxon>Elsinoe</taxon>
    </lineage>
</organism>
<reference evidence="2" key="1">
    <citation type="journal article" date="2020" name="Stud. Mycol.">
        <title>101 Dothideomycetes genomes: A test case for predicting lifestyles and emergence of pathogens.</title>
        <authorList>
            <person name="Haridas S."/>
            <person name="Albert R."/>
            <person name="Binder M."/>
            <person name="Bloem J."/>
            <person name="LaButti K."/>
            <person name="Salamov A."/>
            <person name="Andreopoulos B."/>
            <person name="Baker S."/>
            <person name="Barry K."/>
            <person name="Bills G."/>
            <person name="Bluhm B."/>
            <person name="Cannon C."/>
            <person name="Castanera R."/>
            <person name="Culley D."/>
            <person name="Daum C."/>
            <person name="Ezra D."/>
            <person name="Gonzalez J."/>
            <person name="Henrissat B."/>
            <person name="Kuo A."/>
            <person name="Liang C."/>
            <person name="Lipzen A."/>
            <person name="Lutzoni F."/>
            <person name="Magnuson J."/>
            <person name="Mondo S."/>
            <person name="Nolan M."/>
            <person name="Ohm R."/>
            <person name="Pangilinan J."/>
            <person name="Park H.-J."/>
            <person name="Ramirez L."/>
            <person name="Alfaro M."/>
            <person name="Sun H."/>
            <person name="Tritt A."/>
            <person name="Yoshinaga Y."/>
            <person name="Zwiers L.-H."/>
            <person name="Turgeon B."/>
            <person name="Goodwin S."/>
            <person name="Spatafora J."/>
            <person name="Crous P."/>
            <person name="Grigoriev I."/>
        </authorList>
    </citation>
    <scope>NUCLEOTIDE SEQUENCE [LARGE SCALE GENOMIC DNA]</scope>
    <source>
        <strain evidence="2">CECT 20119</strain>
    </source>
</reference>
<dbReference type="Proteomes" id="UP000799538">
    <property type="component" value="Unassembled WGS sequence"/>
</dbReference>
<accession>A0A6A6GNP6</accession>
<keyword evidence="2" id="KW-1185">Reference proteome</keyword>
<sequence>MVLLQDGGVHKRLLSFTSALHGSVAGLGLRWYSQQFLQNLDRSPCLQRNMQSRFSQVSFAHCAVMDKRRRTVGDLHMVTTSGLAIKRPRFDQRLAAGQVVGFLTVDSWLSS</sequence>
<evidence type="ECO:0000313" key="2">
    <source>
        <dbReference type="Proteomes" id="UP000799538"/>
    </source>
</evidence>
<proteinExistence type="predicted"/>